<gene>
    <name evidence="1" type="ORF">OKA104_LOCUS48441</name>
</gene>
<sequence>MSKEVFEEANEAFVDDRYDQAYELYTKALDSDDKTNTQF</sequence>
<accession>A0A820KKX2</accession>
<evidence type="ECO:0000313" key="2">
    <source>
        <dbReference type="Proteomes" id="UP000663881"/>
    </source>
</evidence>
<feature type="non-terminal residue" evidence="1">
    <location>
        <position position="1"/>
    </location>
</feature>
<dbReference type="InterPro" id="IPR011990">
    <property type="entry name" value="TPR-like_helical_dom_sf"/>
</dbReference>
<proteinExistence type="predicted"/>
<dbReference type="Proteomes" id="UP000663881">
    <property type="component" value="Unassembled WGS sequence"/>
</dbReference>
<dbReference type="AlphaFoldDB" id="A0A820KKX2"/>
<reference evidence="1" key="1">
    <citation type="submission" date="2021-02" db="EMBL/GenBank/DDBJ databases">
        <authorList>
            <person name="Nowell W R."/>
        </authorList>
    </citation>
    <scope>NUCLEOTIDE SEQUENCE</scope>
</reference>
<dbReference type="EMBL" id="CAJOAY010020930">
    <property type="protein sequence ID" value="CAF4344043.1"/>
    <property type="molecule type" value="Genomic_DNA"/>
</dbReference>
<name>A0A820KKX2_9BILA</name>
<organism evidence="1 2">
    <name type="scientific">Adineta steineri</name>
    <dbReference type="NCBI Taxonomy" id="433720"/>
    <lineage>
        <taxon>Eukaryota</taxon>
        <taxon>Metazoa</taxon>
        <taxon>Spiralia</taxon>
        <taxon>Gnathifera</taxon>
        <taxon>Rotifera</taxon>
        <taxon>Eurotatoria</taxon>
        <taxon>Bdelloidea</taxon>
        <taxon>Adinetida</taxon>
        <taxon>Adinetidae</taxon>
        <taxon>Adineta</taxon>
    </lineage>
</organism>
<dbReference type="Gene3D" id="1.25.40.10">
    <property type="entry name" value="Tetratricopeptide repeat domain"/>
    <property type="match status" value="1"/>
</dbReference>
<evidence type="ECO:0000313" key="1">
    <source>
        <dbReference type="EMBL" id="CAF4344043.1"/>
    </source>
</evidence>
<comment type="caution">
    <text evidence="1">The sequence shown here is derived from an EMBL/GenBank/DDBJ whole genome shotgun (WGS) entry which is preliminary data.</text>
</comment>
<protein>
    <submittedName>
        <fullName evidence="1">Uncharacterized protein</fullName>
    </submittedName>
</protein>